<protein>
    <recommendedName>
        <fullName evidence="3">Pectate lyase superfamily protein domain-containing protein</fullName>
    </recommendedName>
</protein>
<dbReference type="EMBL" id="QMFB01000027">
    <property type="protein sequence ID" value="RAV14161.1"/>
    <property type="molecule type" value="Genomic_DNA"/>
</dbReference>
<dbReference type="Proteomes" id="UP000250369">
    <property type="component" value="Unassembled WGS sequence"/>
</dbReference>
<dbReference type="InterPro" id="IPR012334">
    <property type="entry name" value="Pectin_lyas_fold"/>
</dbReference>
<evidence type="ECO:0000313" key="2">
    <source>
        <dbReference type="Proteomes" id="UP000250369"/>
    </source>
</evidence>
<gene>
    <name evidence="1" type="ORF">DQG23_31825</name>
</gene>
<accession>A0A329M261</accession>
<dbReference type="SUPFAM" id="SSF51126">
    <property type="entry name" value="Pectin lyase-like"/>
    <property type="match status" value="1"/>
</dbReference>
<proteinExistence type="predicted"/>
<dbReference type="AlphaFoldDB" id="A0A329M261"/>
<dbReference type="RefSeq" id="WP_113035070.1">
    <property type="nucleotide sequence ID" value="NZ_QMFB01000027.1"/>
</dbReference>
<comment type="caution">
    <text evidence="1">The sequence shown here is derived from an EMBL/GenBank/DDBJ whole genome shotgun (WGS) entry which is preliminary data.</text>
</comment>
<evidence type="ECO:0008006" key="3">
    <source>
        <dbReference type="Google" id="ProtNLM"/>
    </source>
</evidence>
<reference evidence="1 2" key="1">
    <citation type="journal article" date="2009" name="Int. J. Syst. Evol. Microbiol.">
        <title>Paenibacillus contaminans sp. nov., isolated from a contaminated laboratory plate.</title>
        <authorList>
            <person name="Chou J.H."/>
            <person name="Lee J.H."/>
            <person name="Lin M.C."/>
            <person name="Chang P.S."/>
            <person name="Arun A.B."/>
            <person name="Young C.C."/>
            <person name="Chen W.M."/>
        </authorList>
    </citation>
    <scope>NUCLEOTIDE SEQUENCE [LARGE SCALE GENOMIC DNA]</scope>
    <source>
        <strain evidence="1 2">CKOBP-6</strain>
    </source>
</reference>
<dbReference type="OrthoDB" id="9810174at2"/>
<dbReference type="InterPro" id="IPR011050">
    <property type="entry name" value="Pectin_lyase_fold/virulence"/>
</dbReference>
<dbReference type="PROSITE" id="PS51318">
    <property type="entry name" value="TAT"/>
    <property type="match status" value="1"/>
</dbReference>
<dbReference type="Gene3D" id="2.160.20.10">
    <property type="entry name" value="Single-stranded right-handed beta-helix, Pectin lyase-like"/>
    <property type="match status" value="1"/>
</dbReference>
<sequence>MTDANVTEIEKAKLASATSENQLELENTHVAVGEGNGSYPFLTEKRPEEPDIHISRRKLLTSFGMAGVALAAGSILGGSSTAYGKKDSSVADTVYGGSNDKSEIPPGIAKKLELITHNELAGRDMAGAHPASAILDSSGVSQQQVNDCNRCVDSISDMLAIISPQNGMRVAVKGYHSPDIFIELNPYKGGGNFIWDAANTSTANSGTVFQVSGIATGRWIRLECSEVTVEMFGAKGDGVYDDRPSFQAAINYLHGRGGGELVVPKPVVEYRWKSYDATDSACLVIPAPTRSIYLDPISIRGTANLTSIKVDLGTDITIEAAILLKGGGLYKKFENLSVWGGPTKTTPNCHYVLKGSDAYYPNMAIRQCQFYVAKKDCVRLATYVTLLEQLQTAYSPRGIVIAGPGTNDSGVCTSVTLNSCYALEHTEFGYWFGESTYMTFNSCASDHIINDTGNGVAAYPYYIDIARGVAFNGCGAESSTRIMKVRVAQGLTINGFMTLSIGNATTPPDHLIRIDGGHSTTISGLWNHNKKGATYVLSLGKLFSAESVTILDQSILATEVTYLSNFRFENPIRFIMNDFSKKTQDNTLTNTGNATTNTTNLVNLTTLAYDTELVHDVIIRLPSGDYEINGTVYLCNSKTRGVGRVRLIGHADGTSRIVFSGNGGISFGIPSQLSSVDFTVENVEFYLGPAINGSNKGVSFYKANVAFTNAKITSDNGAKQYYSAGQATLTLDNNSRITTPLFGAIEVAYSYKATAAPTNSTKLPAGTIFKASDPNATRIGWINTADNGANWLPMVVV</sequence>
<evidence type="ECO:0000313" key="1">
    <source>
        <dbReference type="EMBL" id="RAV14161.1"/>
    </source>
</evidence>
<dbReference type="InterPro" id="IPR006311">
    <property type="entry name" value="TAT_signal"/>
</dbReference>
<keyword evidence="2" id="KW-1185">Reference proteome</keyword>
<name>A0A329M261_9BACL</name>
<organism evidence="1 2">
    <name type="scientific">Paenibacillus contaminans</name>
    <dbReference type="NCBI Taxonomy" id="450362"/>
    <lineage>
        <taxon>Bacteria</taxon>
        <taxon>Bacillati</taxon>
        <taxon>Bacillota</taxon>
        <taxon>Bacilli</taxon>
        <taxon>Bacillales</taxon>
        <taxon>Paenibacillaceae</taxon>
        <taxon>Paenibacillus</taxon>
    </lineage>
</organism>